<evidence type="ECO:0000313" key="1">
    <source>
        <dbReference type="EMBL" id="EIM74398.1"/>
    </source>
</evidence>
<dbReference type="AlphaFoldDB" id="I5BXU6"/>
<gene>
    <name evidence="1" type="ORF">A3SI_16105</name>
</gene>
<sequence>MGLPCLFFAIMKKKKDWFKIKRYPHIGLPLDIRDRYKWIEPYITNPEKIAKHRFLPFIHKSLTVRKFRKVYCEKDGKLDPNFLLEGKALRKADKKDRELCSR</sequence>
<reference evidence="1 2" key="1">
    <citation type="submission" date="2012-05" db="EMBL/GenBank/DDBJ databases">
        <title>Genome sequence of Nitritalea halalkaliphila LW7.</title>
        <authorList>
            <person name="Jangir P.K."/>
            <person name="Singh A."/>
            <person name="Shivaji S."/>
            <person name="Sharma R."/>
        </authorList>
    </citation>
    <scope>NUCLEOTIDE SEQUENCE [LARGE SCALE GENOMIC DNA]</scope>
    <source>
        <strain evidence="1 2">LW7</strain>
    </source>
</reference>
<dbReference type="Proteomes" id="UP000005551">
    <property type="component" value="Unassembled WGS sequence"/>
</dbReference>
<protein>
    <submittedName>
        <fullName evidence="1">Uncharacterized protein</fullName>
    </submittedName>
</protein>
<keyword evidence="2" id="KW-1185">Reference proteome</keyword>
<evidence type="ECO:0000313" key="2">
    <source>
        <dbReference type="Proteomes" id="UP000005551"/>
    </source>
</evidence>
<organism evidence="1 2">
    <name type="scientific">Nitritalea halalkaliphila LW7</name>
    <dbReference type="NCBI Taxonomy" id="1189621"/>
    <lineage>
        <taxon>Bacteria</taxon>
        <taxon>Pseudomonadati</taxon>
        <taxon>Bacteroidota</taxon>
        <taxon>Cytophagia</taxon>
        <taxon>Cytophagales</taxon>
        <taxon>Cyclobacteriaceae</taxon>
        <taxon>Nitritalea</taxon>
    </lineage>
</organism>
<accession>I5BXU6</accession>
<comment type="caution">
    <text evidence="1">The sequence shown here is derived from an EMBL/GenBank/DDBJ whole genome shotgun (WGS) entry which is preliminary data.</text>
</comment>
<dbReference type="EMBL" id="AJYA01000043">
    <property type="protein sequence ID" value="EIM74398.1"/>
    <property type="molecule type" value="Genomic_DNA"/>
</dbReference>
<proteinExistence type="predicted"/>
<name>I5BXU6_9BACT</name>